<accession>A0A7K1FR23</accession>
<dbReference type="RefSeq" id="WP_322098068.1">
    <property type="nucleotide sequence ID" value="NZ_WLYK01000006.1"/>
</dbReference>
<dbReference type="SUPFAM" id="SSF56601">
    <property type="entry name" value="beta-lactamase/transpeptidase-like"/>
    <property type="match status" value="1"/>
</dbReference>
<dbReference type="InterPro" id="IPR012338">
    <property type="entry name" value="Beta-lactam/transpept-like"/>
</dbReference>
<reference evidence="2 3" key="1">
    <citation type="submission" date="2019-11" db="EMBL/GenBank/DDBJ databases">
        <authorList>
            <person name="Jiang L.-Q."/>
        </authorList>
    </citation>
    <scope>NUCLEOTIDE SEQUENCE [LARGE SCALE GENOMIC DNA]</scope>
    <source>
        <strain evidence="2 3">YIM 132087</strain>
    </source>
</reference>
<proteinExistence type="predicted"/>
<sequence length="358" mass="38807">MPDLDEALRTCADAGFSGTVCVRRGGQDLLHAGYGLASRRWLVPVSTATRFDAASIGKVFTAVAVLQLVDAGRLALDERIGRFVDLSGTVIDPDITVRQLLLHRSGIADFDEENPANPSEARPSVWLTVPCQAINSTRDFLPLFGSLPPNFAPGTDFRYSNAGYVVLGLVIEGVTGREYREVVTTDVLQRCGLASSGFFDRREDRPDVAEGWEPLTDDPAGGWTQNLYEYPPVGAPDGGIHLTAGDLATFLRLLRTGEVLSPASTTAMLTPFDVYRRREDCTLEYGYALEFVRDAGGVVRSTYKDGASPGAGGIGRWYPDIDVDVAILGNAESMFEPVVDVVHDWLRAQFPEIGPSGF</sequence>
<keyword evidence="3" id="KW-1185">Reference proteome</keyword>
<dbReference type="Proteomes" id="UP000460221">
    <property type="component" value="Unassembled WGS sequence"/>
</dbReference>
<gene>
    <name evidence="2" type="ORF">GIS00_17300</name>
</gene>
<dbReference type="Pfam" id="PF00144">
    <property type="entry name" value="Beta-lactamase"/>
    <property type="match status" value="1"/>
</dbReference>
<dbReference type="PANTHER" id="PTHR46825">
    <property type="entry name" value="D-ALANYL-D-ALANINE-CARBOXYPEPTIDASE/ENDOPEPTIDASE AMPH"/>
    <property type="match status" value="1"/>
</dbReference>
<dbReference type="PANTHER" id="PTHR46825:SF9">
    <property type="entry name" value="BETA-LACTAMASE-RELATED DOMAIN-CONTAINING PROTEIN"/>
    <property type="match status" value="1"/>
</dbReference>
<evidence type="ECO:0000259" key="1">
    <source>
        <dbReference type="Pfam" id="PF00144"/>
    </source>
</evidence>
<dbReference type="GO" id="GO:0016787">
    <property type="term" value="F:hydrolase activity"/>
    <property type="evidence" value="ECO:0007669"/>
    <property type="project" value="UniProtKB-KW"/>
</dbReference>
<dbReference type="InterPro" id="IPR001466">
    <property type="entry name" value="Beta-lactam-related"/>
</dbReference>
<evidence type="ECO:0000313" key="3">
    <source>
        <dbReference type="Proteomes" id="UP000460221"/>
    </source>
</evidence>
<keyword evidence="2" id="KW-0378">Hydrolase</keyword>
<dbReference type="EMBL" id="WLYK01000006">
    <property type="protein sequence ID" value="MTD15693.1"/>
    <property type="molecule type" value="Genomic_DNA"/>
</dbReference>
<organism evidence="2 3">
    <name type="scientific">Nakamurella alba</name>
    <dbReference type="NCBI Taxonomy" id="2665158"/>
    <lineage>
        <taxon>Bacteria</taxon>
        <taxon>Bacillati</taxon>
        <taxon>Actinomycetota</taxon>
        <taxon>Actinomycetes</taxon>
        <taxon>Nakamurellales</taxon>
        <taxon>Nakamurellaceae</taxon>
        <taxon>Nakamurella</taxon>
    </lineage>
</organism>
<feature type="domain" description="Beta-lactamase-related" evidence="1">
    <location>
        <begin position="18"/>
        <end position="333"/>
    </location>
</feature>
<evidence type="ECO:0000313" key="2">
    <source>
        <dbReference type="EMBL" id="MTD15693.1"/>
    </source>
</evidence>
<protein>
    <submittedName>
        <fullName evidence="2">Serine hydrolase</fullName>
    </submittedName>
</protein>
<name>A0A7K1FR23_9ACTN</name>
<dbReference type="AlphaFoldDB" id="A0A7K1FR23"/>
<dbReference type="InterPro" id="IPR050491">
    <property type="entry name" value="AmpC-like"/>
</dbReference>
<dbReference type="Gene3D" id="3.40.710.10">
    <property type="entry name" value="DD-peptidase/beta-lactamase superfamily"/>
    <property type="match status" value="1"/>
</dbReference>
<comment type="caution">
    <text evidence="2">The sequence shown here is derived from an EMBL/GenBank/DDBJ whole genome shotgun (WGS) entry which is preliminary data.</text>
</comment>